<accession>A0A1Y5NXH4</accession>
<dbReference type="EMBL" id="FLQS01000002">
    <property type="protein sequence ID" value="SBS71084.1"/>
    <property type="molecule type" value="Genomic_DNA"/>
</dbReference>
<dbReference type="Pfam" id="PF00441">
    <property type="entry name" value="Acyl-CoA_dh_1"/>
    <property type="match status" value="1"/>
</dbReference>
<dbReference type="AlphaFoldDB" id="A0A1Y5NXH4"/>
<reference evidence="5" key="1">
    <citation type="submission" date="2016-03" db="EMBL/GenBank/DDBJ databases">
        <authorList>
            <person name="Ploux O."/>
        </authorList>
    </citation>
    <scope>NUCLEOTIDE SEQUENCE</scope>
    <source>
        <strain evidence="5">UC10</strain>
    </source>
</reference>
<dbReference type="Gene3D" id="1.20.140.10">
    <property type="entry name" value="Butyryl-CoA Dehydrogenase, subunit A, domain 3"/>
    <property type="match status" value="1"/>
</dbReference>
<dbReference type="GO" id="GO:0003995">
    <property type="term" value="F:acyl-CoA dehydrogenase activity"/>
    <property type="evidence" value="ECO:0007669"/>
    <property type="project" value="TreeGrafter"/>
</dbReference>
<keyword evidence="1" id="KW-0285">Flavoprotein</keyword>
<dbReference type="GO" id="GO:0005737">
    <property type="term" value="C:cytoplasm"/>
    <property type="evidence" value="ECO:0007669"/>
    <property type="project" value="TreeGrafter"/>
</dbReference>
<dbReference type="SUPFAM" id="SSF47203">
    <property type="entry name" value="Acyl-CoA dehydrogenase C-terminal domain-like"/>
    <property type="match status" value="1"/>
</dbReference>
<keyword evidence="2" id="KW-0274">FAD</keyword>
<dbReference type="GO" id="GO:0033539">
    <property type="term" value="P:fatty acid beta-oxidation using acyl-CoA dehydrogenase"/>
    <property type="evidence" value="ECO:0007669"/>
    <property type="project" value="TreeGrafter"/>
</dbReference>
<dbReference type="InterPro" id="IPR036250">
    <property type="entry name" value="AcylCo_DH-like_C"/>
</dbReference>
<gene>
    <name evidence="5" type="ORF">MHPYR_100069</name>
</gene>
<evidence type="ECO:0000256" key="1">
    <source>
        <dbReference type="ARBA" id="ARBA00022630"/>
    </source>
</evidence>
<evidence type="ECO:0000256" key="2">
    <source>
        <dbReference type="ARBA" id="ARBA00022827"/>
    </source>
</evidence>
<proteinExistence type="predicted"/>
<evidence type="ECO:0000313" key="5">
    <source>
        <dbReference type="EMBL" id="SBS71084.1"/>
    </source>
</evidence>
<sequence length="308" mass="33454">MMETSLPEHIREFSQVAQHRFEMLGGPQESSLPAERDGSMRELAAGALAEIGVAELDVRNDLEDRLAGAVVARAAGVALLPYPVVDDLMAIDGARLSPIDPRVPRVDHGDLAGPWLLADLDGIAYTATLGPRHPAKLGPFLVKATDLSPVSTVPRADLALHLILQSWRILGALERALEITCEHVKARTQFGKTLSEFQFVRFTIADTSVTLRGLEELAKFSLSRWTIDTDVTGWTDALMLKIKAAEAGIHVMRTSHQLLGALGFCDESDISVIDRHLQPALRLPESVEALALRLTPEVGAGHVETLFS</sequence>
<name>A0A1Y5NXH4_9MYCO</name>
<protein>
    <submittedName>
        <fullName evidence="5">Acyl-CoA dehydrogenase domain-containing protein</fullName>
    </submittedName>
</protein>
<organism evidence="5">
    <name type="scientific">uncultured Mycobacterium sp</name>
    <dbReference type="NCBI Taxonomy" id="171292"/>
    <lineage>
        <taxon>Bacteria</taxon>
        <taxon>Bacillati</taxon>
        <taxon>Actinomycetota</taxon>
        <taxon>Actinomycetes</taxon>
        <taxon>Mycobacteriales</taxon>
        <taxon>Mycobacteriaceae</taxon>
        <taxon>Mycobacterium</taxon>
        <taxon>environmental samples</taxon>
    </lineage>
</organism>
<evidence type="ECO:0000259" key="4">
    <source>
        <dbReference type="Pfam" id="PF00441"/>
    </source>
</evidence>
<dbReference type="InterPro" id="IPR009075">
    <property type="entry name" value="AcylCo_DH/oxidase_C"/>
</dbReference>
<dbReference type="PANTHER" id="PTHR48083">
    <property type="entry name" value="MEDIUM-CHAIN SPECIFIC ACYL-COA DEHYDROGENASE, MITOCHONDRIAL-RELATED"/>
    <property type="match status" value="1"/>
</dbReference>
<keyword evidence="3" id="KW-0560">Oxidoreductase</keyword>
<evidence type="ECO:0000256" key="3">
    <source>
        <dbReference type="ARBA" id="ARBA00023002"/>
    </source>
</evidence>
<feature type="domain" description="Acyl-CoA dehydrogenase/oxidase C-terminal" evidence="4">
    <location>
        <begin position="165"/>
        <end position="271"/>
    </location>
</feature>
<dbReference type="InterPro" id="IPR050741">
    <property type="entry name" value="Acyl-CoA_dehydrogenase"/>
</dbReference>